<evidence type="ECO:0000313" key="3">
    <source>
        <dbReference type="Proteomes" id="UP001059041"/>
    </source>
</evidence>
<comment type="subcellular location">
    <subcellularLocation>
        <location evidence="1">Secreted</location>
    </subcellularLocation>
</comment>
<dbReference type="GO" id="GO:0006955">
    <property type="term" value="P:immune response"/>
    <property type="evidence" value="ECO:0007669"/>
    <property type="project" value="InterPro"/>
</dbReference>
<evidence type="ECO:0000313" key="2">
    <source>
        <dbReference type="EMBL" id="KAI7810090.1"/>
    </source>
</evidence>
<dbReference type="InterPro" id="IPR004281">
    <property type="entry name" value="IL-12_alpha"/>
</dbReference>
<feature type="non-terminal residue" evidence="2">
    <location>
        <position position="1"/>
    </location>
</feature>
<keyword evidence="1" id="KW-0202">Cytokine</keyword>
<proteinExistence type="inferred from homology"/>
<accession>A0A9W7WWR1</accession>
<dbReference type="GO" id="GO:0005615">
    <property type="term" value="C:extracellular space"/>
    <property type="evidence" value="ECO:0007669"/>
    <property type="project" value="UniProtKB-KW"/>
</dbReference>
<dbReference type="AlphaFoldDB" id="A0A9W7WWR1"/>
<keyword evidence="3" id="KW-1185">Reference proteome</keyword>
<gene>
    <name evidence="1" type="primary">IL12A</name>
    <name evidence="2" type="ORF">IRJ41_022898</name>
</gene>
<dbReference type="EMBL" id="JAFHDT010000005">
    <property type="protein sequence ID" value="KAI7810090.1"/>
    <property type="molecule type" value="Genomic_DNA"/>
</dbReference>
<comment type="similarity">
    <text evidence="1">Belongs to the IL-6 superfamily.</text>
</comment>
<dbReference type="GO" id="GO:0005125">
    <property type="term" value="F:cytokine activity"/>
    <property type="evidence" value="ECO:0007669"/>
    <property type="project" value="UniProtKB-KW"/>
</dbReference>
<dbReference type="SUPFAM" id="SSF47266">
    <property type="entry name" value="4-helical cytokines"/>
    <property type="match status" value="1"/>
</dbReference>
<keyword evidence="1" id="KW-1015">Disulfide bond</keyword>
<comment type="caution">
    <text evidence="2">The sequence shown here is derived from an EMBL/GenBank/DDBJ whole genome shotgun (WGS) entry which is preliminary data.</text>
</comment>
<dbReference type="Proteomes" id="UP001059041">
    <property type="component" value="Linkage Group LG5"/>
</dbReference>
<dbReference type="Gene3D" id="1.20.1250.10">
    <property type="match status" value="1"/>
</dbReference>
<reference evidence="2" key="1">
    <citation type="submission" date="2021-02" db="EMBL/GenBank/DDBJ databases">
        <title>Comparative genomics reveals that relaxation of natural selection precedes convergent phenotypic evolution of cavefish.</title>
        <authorList>
            <person name="Peng Z."/>
        </authorList>
    </citation>
    <scope>NUCLEOTIDE SEQUENCE</scope>
    <source>
        <tissue evidence="2">Muscle</tissue>
    </source>
</reference>
<keyword evidence="1" id="KW-0964">Secreted</keyword>
<sequence>QDHLFSGFNCTQQNAEVHIRSKTMSACTPQSDCTHSPVLNINENKCLQRILEDLQYYRDTFTVYANTALINTVGRSIDDILQNCFSVSAMDNSALKVSMDHQKSFQERLQLCKILKGFHLRAITINRVFSYILAK</sequence>
<dbReference type="Pfam" id="PF03039">
    <property type="entry name" value="IL12"/>
    <property type="match status" value="1"/>
</dbReference>
<comment type="subunit">
    <text evidence="1">Heterodimer with IL12B; disulfide-linked. The heterodimer is known as interleukin IL-12.</text>
</comment>
<dbReference type="InterPro" id="IPR009079">
    <property type="entry name" value="4_helix_cytokine-like_core"/>
</dbReference>
<organism evidence="2 3">
    <name type="scientific">Triplophysa rosa</name>
    <name type="common">Cave loach</name>
    <dbReference type="NCBI Taxonomy" id="992332"/>
    <lineage>
        <taxon>Eukaryota</taxon>
        <taxon>Metazoa</taxon>
        <taxon>Chordata</taxon>
        <taxon>Craniata</taxon>
        <taxon>Vertebrata</taxon>
        <taxon>Euteleostomi</taxon>
        <taxon>Actinopterygii</taxon>
        <taxon>Neopterygii</taxon>
        <taxon>Teleostei</taxon>
        <taxon>Ostariophysi</taxon>
        <taxon>Cypriniformes</taxon>
        <taxon>Nemacheilidae</taxon>
        <taxon>Triplophysa</taxon>
    </lineage>
</organism>
<dbReference type="GO" id="GO:0005143">
    <property type="term" value="F:interleukin-12 receptor binding"/>
    <property type="evidence" value="ECO:0007669"/>
    <property type="project" value="InterPro"/>
</dbReference>
<dbReference type="GO" id="GO:0008083">
    <property type="term" value="F:growth factor activity"/>
    <property type="evidence" value="ECO:0007669"/>
    <property type="project" value="UniProtKB-KW"/>
</dbReference>
<protein>
    <recommendedName>
        <fullName evidence="1">Interleukin-12 subunit alpha</fullName>
        <shortName evidence="1">IL-12A</shortName>
    </recommendedName>
</protein>
<name>A0A9W7WWR1_TRIRA</name>
<evidence type="ECO:0000256" key="1">
    <source>
        <dbReference type="RuleBase" id="RU363133"/>
    </source>
</evidence>
<keyword evidence="1" id="KW-0339">Growth factor</keyword>